<protein>
    <submittedName>
        <fullName evidence="6">IclR family mhp operon transcriptional activator</fullName>
    </submittedName>
</protein>
<dbReference type="InterPro" id="IPR050707">
    <property type="entry name" value="HTH_MetabolicPath_Reg"/>
</dbReference>
<evidence type="ECO:0000259" key="4">
    <source>
        <dbReference type="PROSITE" id="PS51077"/>
    </source>
</evidence>
<dbReference type="PANTHER" id="PTHR30136:SF23">
    <property type="entry name" value="DNA-BINDING TRANSCRIPTIONAL ACTIVATOR MHPR"/>
    <property type="match status" value="1"/>
</dbReference>
<comment type="caution">
    <text evidence="6">The sequence shown here is derived from an EMBL/GenBank/DDBJ whole genome shotgun (WGS) entry which is preliminary data.</text>
</comment>
<dbReference type="Pfam" id="PF01614">
    <property type="entry name" value="IclR_C"/>
    <property type="match status" value="1"/>
</dbReference>
<dbReference type="PROSITE" id="PS51078">
    <property type="entry name" value="ICLR_ED"/>
    <property type="match status" value="1"/>
</dbReference>
<dbReference type="EMBL" id="JBEPSH010000003">
    <property type="protein sequence ID" value="MET4576830.1"/>
    <property type="molecule type" value="Genomic_DNA"/>
</dbReference>
<keyword evidence="3" id="KW-0804">Transcription</keyword>
<dbReference type="InterPro" id="IPR036390">
    <property type="entry name" value="WH_DNA-bd_sf"/>
</dbReference>
<evidence type="ECO:0000256" key="1">
    <source>
        <dbReference type="ARBA" id="ARBA00023015"/>
    </source>
</evidence>
<dbReference type="Pfam" id="PF09339">
    <property type="entry name" value="HTH_IclR"/>
    <property type="match status" value="1"/>
</dbReference>
<dbReference type="NCBIfam" id="NF007342">
    <property type="entry name" value="PRK09834.1-4"/>
    <property type="match status" value="1"/>
</dbReference>
<evidence type="ECO:0000256" key="2">
    <source>
        <dbReference type="ARBA" id="ARBA00023125"/>
    </source>
</evidence>
<dbReference type="InterPro" id="IPR014757">
    <property type="entry name" value="Tscrpt_reg_IclR_C"/>
</dbReference>
<gene>
    <name evidence="6" type="ORF">ABIE13_001939</name>
</gene>
<feature type="domain" description="HTH iclR-type" evidence="4">
    <location>
        <begin position="7"/>
        <end position="68"/>
    </location>
</feature>
<keyword evidence="2" id="KW-0238">DNA-binding</keyword>
<evidence type="ECO:0000313" key="6">
    <source>
        <dbReference type="EMBL" id="MET4576830.1"/>
    </source>
</evidence>
<name>A0ABV2Q723_9BURK</name>
<dbReference type="Proteomes" id="UP001549320">
    <property type="component" value="Unassembled WGS sequence"/>
</dbReference>
<accession>A0ABV2Q723</accession>
<organism evidence="6 7">
    <name type="scientific">Ottowia thiooxydans</name>
    <dbReference type="NCBI Taxonomy" id="219182"/>
    <lineage>
        <taxon>Bacteria</taxon>
        <taxon>Pseudomonadati</taxon>
        <taxon>Pseudomonadota</taxon>
        <taxon>Betaproteobacteria</taxon>
        <taxon>Burkholderiales</taxon>
        <taxon>Comamonadaceae</taxon>
        <taxon>Ottowia</taxon>
    </lineage>
</organism>
<dbReference type="RefSeq" id="WP_354442889.1">
    <property type="nucleotide sequence ID" value="NZ_JBEPSH010000003.1"/>
</dbReference>
<dbReference type="SUPFAM" id="SSF46785">
    <property type="entry name" value="Winged helix' DNA-binding domain"/>
    <property type="match status" value="1"/>
</dbReference>
<evidence type="ECO:0000313" key="7">
    <source>
        <dbReference type="Proteomes" id="UP001549320"/>
    </source>
</evidence>
<dbReference type="SMART" id="SM00346">
    <property type="entry name" value="HTH_ICLR"/>
    <property type="match status" value="1"/>
</dbReference>
<dbReference type="InterPro" id="IPR036388">
    <property type="entry name" value="WH-like_DNA-bd_sf"/>
</dbReference>
<dbReference type="InterPro" id="IPR029016">
    <property type="entry name" value="GAF-like_dom_sf"/>
</dbReference>
<proteinExistence type="predicted"/>
<keyword evidence="1" id="KW-0805">Transcription regulation</keyword>
<sequence length="255" mass="28142">MPSFAPVRSVERALEVLLALNRSPVSTLEQLYQQTRIPKPTLVRLLETLQGKDLVTHAPQYGAYRLASGVKMLAAGYHGEPRIVEAAAQPADALTRKIKWPLAVAVLDYDAVVVRYSTIPNSPLALLHSTINMRLSLTGRALGRAYLAFCSVQERKALLDILKLSTNEEDAIAHDHATTMTMLRQTRKRGYSLREPGIRPVSRTLAVPVMEDKRVVASLGMTWIASAISDDEAVARYLKPLQDLSHLIGTRLGNL</sequence>
<dbReference type="Gene3D" id="1.10.10.10">
    <property type="entry name" value="Winged helix-like DNA-binding domain superfamily/Winged helix DNA-binding domain"/>
    <property type="match status" value="1"/>
</dbReference>
<dbReference type="Gene3D" id="3.30.450.40">
    <property type="match status" value="1"/>
</dbReference>
<dbReference type="SUPFAM" id="SSF55781">
    <property type="entry name" value="GAF domain-like"/>
    <property type="match status" value="1"/>
</dbReference>
<dbReference type="PANTHER" id="PTHR30136">
    <property type="entry name" value="HELIX-TURN-HELIX TRANSCRIPTIONAL REGULATOR, ICLR FAMILY"/>
    <property type="match status" value="1"/>
</dbReference>
<evidence type="ECO:0000259" key="5">
    <source>
        <dbReference type="PROSITE" id="PS51078"/>
    </source>
</evidence>
<dbReference type="PROSITE" id="PS51077">
    <property type="entry name" value="HTH_ICLR"/>
    <property type="match status" value="1"/>
</dbReference>
<dbReference type="InterPro" id="IPR005471">
    <property type="entry name" value="Tscrpt_reg_IclR_N"/>
</dbReference>
<evidence type="ECO:0000256" key="3">
    <source>
        <dbReference type="ARBA" id="ARBA00023163"/>
    </source>
</evidence>
<feature type="domain" description="IclR-ED" evidence="5">
    <location>
        <begin position="69"/>
        <end position="254"/>
    </location>
</feature>
<reference evidence="6 7" key="1">
    <citation type="submission" date="2024-06" db="EMBL/GenBank/DDBJ databases">
        <title>Sorghum-associated microbial communities from plants grown in Nebraska, USA.</title>
        <authorList>
            <person name="Schachtman D."/>
        </authorList>
    </citation>
    <scope>NUCLEOTIDE SEQUENCE [LARGE SCALE GENOMIC DNA]</scope>
    <source>
        <strain evidence="6 7">2709</strain>
    </source>
</reference>
<keyword evidence="7" id="KW-1185">Reference proteome</keyword>